<dbReference type="GO" id="GO:0035925">
    <property type="term" value="F:mRNA 3'-UTR AU-rich region binding"/>
    <property type="evidence" value="ECO:0007669"/>
    <property type="project" value="TreeGrafter"/>
</dbReference>
<dbReference type="Pfam" id="PF00107">
    <property type="entry name" value="ADH_zinc_N"/>
    <property type="match status" value="1"/>
</dbReference>
<name>A0A3S9I5T3_9ACTN</name>
<dbReference type="SMART" id="SM00829">
    <property type="entry name" value="PKS_ER"/>
    <property type="match status" value="1"/>
</dbReference>
<dbReference type="RefSeq" id="WP_126273746.1">
    <property type="nucleotide sequence ID" value="NZ_CP034463.1"/>
</dbReference>
<dbReference type="Pfam" id="PF08240">
    <property type="entry name" value="ADH_N"/>
    <property type="match status" value="1"/>
</dbReference>
<evidence type="ECO:0000259" key="3">
    <source>
        <dbReference type="SMART" id="SM00829"/>
    </source>
</evidence>
<organism evidence="4 5">
    <name type="scientific">Streptomyces aquilus</name>
    <dbReference type="NCBI Taxonomy" id="2548456"/>
    <lineage>
        <taxon>Bacteria</taxon>
        <taxon>Bacillati</taxon>
        <taxon>Actinomycetota</taxon>
        <taxon>Actinomycetes</taxon>
        <taxon>Kitasatosporales</taxon>
        <taxon>Streptomycetaceae</taxon>
        <taxon>Streptomyces</taxon>
    </lineage>
</organism>
<evidence type="ECO:0000313" key="5">
    <source>
        <dbReference type="Proteomes" id="UP000280197"/>
    </source>
</evidence>
<dbReference type="PANTHER" id="PTHR48106">
    <property type="entry name" value="QUINONE OXIDOREDUCTASE PIG3-RELATED"/>
    <property type="match status" value="1"/>
</dbReference>
<protein>
    <submittedName>
        <fullName evidence="4">Quinone oxidoreductase</fullName>
    </submittedName>
</protein>
<dbReference type="KEGG" id="saqu:EJC51_28765"/>
<dbReference type="EMBL" id="CP034463">
    <property type="protein sequence ID" value="AZP19713.1"/>
    <property type="molecule type" value="Genomic_DNA"/>
</dbReference>
<accession>A0A3S9I5T3</accession>
<dbReference type="PANTHER" id="PTHR48106:SF13">
    <property type="entry name" value="QUINONE OXIDOREDUCTASE-RELATED"/>
    <property type="match status" value="1"/>
</dbReference>
<dbReference type="GO" id="GO:0008270">
    <property type="term" value="F:zinc ion binding"/>
    <property type="evidence" value="ECO:0007669"/>
    <property type="project" value="InterPro"/>
</dbReference>
<dbReference type="AlphaFoldDB" id="A0A3S9I5T3"/>
<dbReference type="GO" id="GO:0003960">
    <property type="term" value="F:quinone reductase (NADPH) activity"/>
    <property type="evidence" value="ECO:0007669"/>
    <property type="project" value="TreeGrafter"/>
</dbReference>
<dbReference type="Gene3D" id="3.40.50.720">
    <property type="entry name" value="NAD(P)-binding Rossmann-like Domain"/>
    <property type="match status" value="1"/>
</dbReference>
<evidence type="ECO:0000256" key="1">
    <source>
        <dbReference type="ARBA" id="ARBA00022857"/>
    </source>
</evidence>
<keyword evidence="5" id="KW-1185">Reference proteome</keyword>
<dbReference type="InterPro" id="IPR020843">
    <property type="entry name" value="ER"/>
</dbReference>
<dbReference type="GO" id="GO:0005829">
    <property type="term" value="C:cytosol"/>
    <property type="evidence" value="ECO:0007669"/>
    <property type="project" value="TreeGrafter"/>
</dbReference>
<keyword evidence="1" id="KW-0521">NADP</keyword>
<evidence type="ECO:0000256" key="2">
    <source>
        <dbReference type="ARBA" id="ARBA00023002"/>
    </source>
</evidence>
<evidence type="ECO:0000313" key="4">
    <source>
        <dbReference type="EMBL" id="AZP19713.1"/>
    </source>
</evidence>
<keyword evidence="2" id="KW-0560">Oxidoreductase</keyword>
<dbReference type="SUPFAM" id="SSF50129">
    <property type="entry name" value="GroES-like"/>
    <property type="match status" value="1"/>
</dbReference>
<sequence length="374" mass="37758">MAFSKTGGPEVLHLVDLPTPTPGPGEILLRVAYAGVNYGEIQHRLGDFGEPEGETVTGLEAAGVVAAVGERAAGEVSPGARTAADGSAGERAVADVSVGQRAAADVAVGDRAAADVSVGDRVAAYLPDGGGYAEYVVVPAAFAFPLPDALDLRTGGAAALVLTTAYGVLAGAARLAPGDTVLIHAAAGGVGGVAAQLARALGARAVYGTVSTSEKAAYARAAFGYDEVFVRDGFPAAVTAATSGRGVDVALDPVGGPTRLASLDVLAPFGRVAVYGEAARHPDLHLPVLPLWKNNRTLTGYNIGDLARRAPETLRTHALNALNLVAAGAVRLDITEELDLTDAAEAHRLLGEGRNRGKTVLKVAASTTPPSARA</sequence>
<dbReference type="Proteomes" id="UP000280197">
    <property type="component" value="Chromosome"/>
</dbReference>
<dbReference type="InterPro" id="IPR013154">
    <property type="entry name" value="ADH-like_N"/>
</dbReference>
<gene>
    <name evidence="4" type="ORF">EJC51_28765</name>
</gene>
<dbReference type="SUPFAM" id="SSF51735">
    <property type="entry name" value="NAD(P)-binding Rossmann-fold domains"/>
    <property type="match status" value="1"/>
</dbReference>
<dbReference type="Gene3D" id="3.90.180.10">
    <property type="entry name" value="Medium-chain alcohol dehydrogenases, catalytic domain"/>
    <property type="match status" value="2"/>
</dbReference>
<feature type="domain" description="Enoyl reductase (ER)" evidence="3">
    <location>
        <begin position="7"/>
        <end position="361"/>
    </location>
</feature>
<dbReference type="InterPro" id="IPR013149">
    <property type="entry name" value="ADH-like_C"/>
</dbReference>
<dbReference type="PROSITE" id="PS01162">
    <property type="entry name" value="QOR_ZETA_CRYSTAL"/>
    <property type="match status" value="1"/>
</dbReference>
<dbReference type="GO" id="GO:0070402">
    <property type="term" value="F:NADPH binding"/>
    <property type="evidence" value="ECO:0007669"/>
    <property type="project" value="TreeGrafter"/>
</dbReference>
<dbReference type="InterPro" id="IPR036291">
    <property type="entry name" value="NAD(P)-bd_dom_sf"/>
</dbReference>
<dbReference type="InterPro" id="IPR011032">
    <property type="entry name" value="GroES-like_sf"/>
</dbReference>
<reference evidence="4 5" key="1">
    <citation type="submission" date="2018-12" db="EMBL/GenBank/DDBJ databases">
        <authorList>
            <person name="Li K."/>
        </authorList>
    </citation>
    <scope>NUCLEOTIDE SEQUENCE [LARGE SCALE GENOMIC DNA]</scope>
    <source>
        <strain evidence="5">CR22</strain>
    </source>
</reference>
<dbReference type="InterPro" id="IPR002364">
    <property type="entry name" value="Quin_OxRdtase/zeta-crystal_CS"/>
</dbReference>
<proteinExistence type="predicted"/>